<dbReference type="RefSeq" id="WP_101461312.1">
    <property type="nucleotide sequence ID" value="NZ_CP025408.1"/>
</dbReference>
<dbReference type="AlphaFoldDB" id="A0A2K9F2R4"/>
<dbReference type="EMBL" id="CP025408">
    <property type="protein sequence ID" value="AUH34652.1"/>
    <property type="molecule type" value="Genomic_DNA"/>
</dbReference>
<gene>
    <name evidence="1" type="ORF">CUV01_15825</name>
</gene>
<dbReference type="Pfam" id="PF13814">
    <property type="entry name" value="Replic_Relax"/>
    <property type="match status" value="1"/>
</dbReference>
<dbReference type="InterPro" id="IPR025855">
    <property type="entry name" value="Replic_Relax"/>
</dbReference>
<name>A0A2K9F2R4_9RHOB</name>
<accession>A0A2K9F2R4</accession>
<proteinExistence type="predicted"/>
<evidence type="ECO:0008006" key="3">
    <source>
        <dbReference type="Google" id="ProtNLM"/>
    </source>
</evidence>
<protein>
    <recommendedName>
        <fullName evidence="3">Replication-relaxation</fullName>
    </recommendedName>
</protein>
<keyword evidence="2" id="KW-1185">Reference proteome</keyword>
<dbReference type="KEGG" id="paro:CUV01_15825"/>
<evidence type="ECO:0000313" key="1">
    <source>
        <dbReference type="EMBL" id="AUH34652.1"/>
    </source>
</evidence>
<sequence length="230" mass="26213">MQRDYYPTDRARSWLGHINRHGPQSSVYLHALTAETHRSMDTTRRQLLKLRDAGYLTLPPQQRHTIRAEFNPLIHDIAKPGLDHLRDHGFETNTIRPTGHWWHGFTVSAVTSAIDIAAARAGVTYIPAHDILNRTKAPLAIPIDGTKLIPDQLFALDYGGSFRVFVLEVDRGTEPKTSPTKRKSWARSLALYDAAIRHNLPARHYGLTAPLLLLWVFTGKSDEERFWRLL</sequence>
<organism evidence="1 2">
    <name type="scientific">Paracoccus tegillarcae</name>
    <dbReference type="NCBI Taxonomy" id="1529068"/>
    <lineage>
        <taxon>Bacteria</taxon>
        <taxon>Pseudomonadati</taxon>
        <taxon>Pseudomonadota</taxon>
        <taxon>Alphaproteobacteria</taxon>
        <taxon>Rhodobacterales</taxon>
        <taxon>Paracoccaceae</taxon>
        <taxon>Paracoccus</taxon>
    </lineage>
</organism>
<evidence type="ECO:0000313" key="2">
    <source>
        <dbReference type="Proteomes" id="UP000233742"/>
    </source>
</evidence>
<reference evidence="1 2" key="1">
    <citation type="submission" date="2017-12" db="EMBL/GenBank/DDBJ databases">
        <authorList>
            <person name="Hurst M.R.H."/>
        </authorList>
    </citation>
    <scope>NUCLEOTIDE SEQUENCE [LARGE SCALE GENOMIC DNA]</scope>
    <source>
        <strain evidence="1 2">BM15</strain>
    </source>
</reference>
<dbReference type="Proteomes" id="UP000233742">
    <property type="component" value="Chromosome"/>
</dbReference>
<dbReference type="OrthoDB" id="192987at2"/>